<dbReference type="InterPro" id="IPR036013">
    <property type="entry name" value="Band_7/SPFH_dom_sf"/>
</dbReference>
<evidence type="ECO:0000313" key="6">
    <source>
        <dbReference type="EMBL" id="CUR51636.1"/>
    </source>
</evidence>
<feature type="domain" description="Band 7" evidence="5">
    <location>
        <begin position="61"/>
        <end position="220"/>
    </location>
</feature>
<dbReference type="Gene3D" id="6.10.250.2090">
    <property type="match status" value="1"/>
</dbReference>
<name>A0A128A2R1_9ARCH</name>
<dbReference type="InterPro" id="IPR001972">
    <property type="entry name" value="Stomatin_HflK_fam"/>
</dbReference>
<keyword evidence="4" id="KW-0472">Membrane</keyword>
<feature type="transmembrane region" description="Helical" evidence="4">
    <location>
        <begin position="21"/>
        <end position="39"/>
    </location>
</feature>
<comment type="similarity">
    <text evidence="2">Belongs to the band 7/mec-2 family.</text>
</comment>
<dbReference type="Pfam" id="PF01145">
    <property type="entry name" value="Band_7"/>
    <property type="match status" value="1"/>
</dbReference>
<evidence type="ECO:0000256" key="1">
    <source>
        <dbReference type="ARBA" id="ARBA00004167"/>
    </source>
</evidence>
<dbReference type="PANTHER" id="PTHR10264:SF19">
    <property type="entry name" value="AT06885P-RELATED"/>
    <property type="match status" value="1"/>
</dbReference>
<accession>A0A128A2R1</accession>
<evidence type="ECO:0000313" key="7">
    <source>
        <dbReference type="Proteomes" id="UP000196239"/>
    </source>
</evidence>
<dbReference type="Proteomes" id="UP000196239">
    <property type="component" value="Chromosome 1"/>
</dbReference>
<reference evidence="7" key="1">
    <citation type="submission" date="2015-10" db="EMBL/GenBank/DDBJ databases">
        <authorList>
            <person name="Lehtovirta-Morley L.E."/>
            <person name="Vieille C."/>
        </authorList>
    </citation>
    <scope>NUCLEOTIDE SEQUENCE [LARGE SCALE GENOMIC DNA]</scope>
</reference>
<keyword evidence="7" id="KW-1185">Reference proteome</keyword>
<dbReference type="AlphaFoldDB" id="A0A128A2R1"/>
<dbReference type="InterPro" id="IPR043202">
    <property type="entry name" value="Band-7_stomatin-like"/>
</dbReference>
<keyword evidence="4" id="KW-0812">Transmembrane</keyword>
<dbReference type="SUPFAM" id="SSF117892">
    <property type="entry name" value="Band 7/SPFH domain"/>
    <property type="match status" value="1"/>
</dbReference>
<dbReference type="Gene3D" id="3.30.479.30">
    <property type="entry name" value="Band 7 domain"/>
    <property type="match status" value="1"/>
</dbReference>
<gene>
    <name evidence="6" type="ORF">NDEV_0871</name>
</gene>
<dbReference type="EMBL" id="LN890280">
    <property type="protein sequence ID" value="CUR51636.1"/>
    <property type="molecule type" value="Genomic_DNA"/>
</dbReference>
<feature type="transmembrane region" description="Helical" evidence="4">
    <location>
        <begin position="45"/>
        <end position="66"/>
    </location>
</feature>
<sequence length="323" mass="36015">MSRDYSSFNFAERLIKQKGSGSHIIVGVLILIIGIGAGLAINNSWITYGSLVLGISIIISAFLMIIKQYERAVILRLGKYHRQVGPGVQTRLPFADNILVVDVREKVSEFKAERMLTKDNVPVTIDAILRYKIIEQRAKDAILNVENFNQMIQQVSQTTLRNNIGSSLFQDVLSKREEINQHIKTTISSEASNWGMEVTGVEIRQVIIPQELESAMSMQAQAEREKSARVTYGESEVLVAQKFLEAAKVYADNPVAYALRQSNMLYESIKVQGNTIVMVPSESLNSMGFGNLGTTIAYLESTKKAVKQQKSKDEPQQEQPGSK</sequence>
<dbReference type="PRINTS" id="PR00721">
    <property type="entry name" value="STOMATIN"/>
</dbReference>
<evidence type="ECO:0000256" key="4">
    <source>
        <dbReference type="SAM" id="Phobius"/>
    </source>
</evidence>
<dbReference type="PANTHER" id="PTHR10264">
    <property type="entry name" value="BAND 7 PROTEIN-RELATED"/>
    <property type="match status" value="1"/>
</dbReference>
<protein>
    <submittedName>
        <fullName evidence="6">Band 7 protein</fullName>
    </submittedName>
</protein>
<dbReference type="InterPro" id="IPR001107">
    <property type="entry name" value="Band_7"/>
</dbReference>
<dbReference type="SMART" id="SM00244">
    <property type="entry name" value="PHB"/>
    <property type="match status" value="1"/>
</dbReference>
<organism evidence="6 7">
    <name type="scientific">Nitrosotalea devaniterrae</name>
    <dbReference type="NCBI Taxonomy" id="1078905"/>
    <lineage>
        <taxon>Archaea</taxon>
        <taxon>Nitrososphaerota</taxon>
        <taxon>Nitrososphaeria</taxon>
        <taxon>Nitrosotaleales</taxon>
        <taxon>Nitrosotaleaceae</taxon>
        <taxon>Nitrosotalea</taxon>
    </lineage>
</organism>
<keyword evidence="4" id="KW-1133">Transmembrane helix</keyword>
<evidence type="ECO:0000259" key="5">
    <source>
        <dbReference type="SMART" id="SM00244"/>
    </source>
</evidence>
<evidence type="ECO:0000256" key="3">
    <source>
        <dbReference type="SAM" id="MobiDB-lite"/>
    </source>
</evidence>
<proteinExistence type="inferred from homology"/>
<dbReference type="GO" id="GO:0005886">
    <property type="term" value="C:plasma membrane"/>
    <property type="evidence" value="ECO:0007669"/>
    <property type="project" value="InterPro"/>
</dbReference>
<dbReference type="FunFam" id="3.30.479.30:FF:000004">
    <property type="entry name" value="Putative membrane protease family, stomatin"/>
    <property type="match status" value="1"/>
</dbReference>
<evidence type="ECO:0000256" key="2">
    <source>
        <dbReference type="ARBA" id="ARBA00008164"/>
    </source>
</evidence>
<dbReference type="GO" id="GO:0098552">
    <property type="term" value="C:side of membrane"/>
    <property type="evidence" value="ECO:0007669"/>
    <property type="project" value="UniProtKB-ARBA"/>
</dbReference>
<comment type="subcellular location">
    <subcellularLocation>
        <location evidence="1">Membrane</location>
        <topology evidence="1">Single-pass membrane protein</topology>
    </subcellularLocation>
</comment>
<dbReference type="KEGG" id="ndv:NDEV_0871"/>
<feature type="region of interest" description="Disordered" evidence="3">
    <location>
        <begin position="303"/>
        <end position="323"/>
    </location>
</feature>